<reference evidence="2 3" key="1">
    <citation type="submission" date="2020-08" db="EMBL/GenBank/DDBJ databases">
        <title>Genomic Encyclopedia of Type Strains, Phase IV (KMG-V): Genome sequencing to study the core and pangenomes of soil and plant-associated prokaryotes.</title>
        <authorList>
            <person name="Whitman W."/>
        </authorList>
    </citation>
    <scope>NUCLEOTIDE SEQUENCE [LARGE SCALE GENOMIC DNA]</scope>
    <source>
        <strain evidence="2 3">X5P2</strain>
    </source>
</reference>
<keyword evidence="1" id="KW-0732">Signal</keyword>
<feature type="chain" id="PRO_5040991474" description="Carboxypeptidase regulatory-like domain-containing protein" evidence="1">
    <location>
        <begin position="25"/>
        <end position="140"/>
    </location>
</feature>
<comment type="caution">
    <text evidence="2">The sequence shown here is derived from an EMBL/GenBank/DDBJ whole genome shotgun (WGS) entry which is preliminary data.</text>
</comment>
<evidence type="ECO:0000313" key="3">
    <source>
        <dbReference type="Proteomes" id="UP000535182"/>
    </source>
</evidence>
<name>A0A9X0U570_9BACT</name>
<evidence type="ECO:0008006" key="4">
    <source>
        <dbReference type="Google" id="ProtNLM"/>
    </source>
</evidence>
<protein>
    <recommendedName>
        <fullName evidence="4">Carboxypeptidase regulatory-like domain-containing protein</fullName>
    </recommendedName>
</protein>
<keyword evidence="3" id="KW-1185">Reference proteome</keyword>
<dbReference type="RefSeq" id="WP_183979494.1">
    <property type="nucleotide sequence ID" value="NZ_JACHEB010000009.1"/>
</dbReference>
<proteinExistence type="predicted"/>
<evidence type="ECO:0000313" key="2">
    <source>
        <dbReference type="EMBL" id="MBB5330231.1"/>
    </source>
</evidence>
<organism evidence="2 3">
    <name type="scientific">Tunturiibacter gelidiferens</name>
    <dbReference type="NCBI Taxonomy" id="3069689"/>
    <lineage>
        <taxon>Bacteria</taxon>
        <taxon>Pseudomonadati</taxon>
        <taxon>Acidobacteriota</taxon>
        <taxon>Terriglobia</taxon>
        <taxon>Terriglobales</taxon>
        <taxon>Acidobacteriaceae</taxon>
        <taxon>Tunturiibacter</taxon>
    </lineage>
</organism>
<dbReference type="EMBL" id="JACHEB010000009">
    <property type="protein sequence ID" value="MBB5330231.1"/>
    <property type="molecule type" value="Genomic_DNA"/>
</dbReference>
<evidence type="ECO:0000256" key="1">
    <source>
        <dbReference type="SAM" id="SignalP"/>
    </source>
</evidence>
<dbReference type="AlphaFoldDB" id="A0A9X0U570"/>
<dbReference type="Proteomes" id="UP000535182">
    <property type="component" value="Unassembled WGS sequence"/>
</dbReference>
<accession>A0A9X0U570</accession>
<sequence>MNNQLSRVCLVLLACFSLFQTVSAETIRIRVLNVHNGRPVAHEKVSLYIRGEKGALDYITDIDGAFTVDLNPSTALLPSTEWWITCRTVNPTAPHLFSVDLIHNEGATDENTCGKAKSEVIRGTLTRVARKASLFENMAR</sequence>
<gene>
    <name evidence="2" type="ORF">HDF14_003864</name>
</gene>
<feature type="signal peptide" evidence="1">
    <location>
        <begin position="1"/>
        <end position="24"/>
    </location>
</feature>